<dbReference type="CDD" id="cd23995">
    <property type="entry name" value="Seipin_BSCL2_like"/>
    <property type="match status" value="1"/>
</dbReference>
<keyword evidence="3" id="KW-0256">Endoplasmic reticulum</keyword>
<keyword evidence="5" id="KW-0443">Lipid metabolism</keyword>
<evidence type="ECO:0000256" key="1">
    <source>
        <dbReference type="ARBA" id="ARBA00004477"/>
    </source>
</evidence>
<dbReference type="GO" id="GO:0140042">
    <property type="term" value="P:lipid droplet formation"/>
    <property type="evidence" value="ECO:0007669"/>
    <property type="project" value="UniProtKB-ARBA"/>
</dbReference>
<dbReference type="GO" id="GO:0006629">
    <property type="term" value="P:lipid metabolic process"/>
    <property type="evidence" value="ECO:0007669"/>
    <property type="project" value="UniProtKB-KW"/>
</dbReference>
<reference evidence="9" key="1">
    <citation type="journal article" date="2020" name="Stud. Mycol.">
        <title>101 Dothideomycetes genomes: a test case for predicting lifestyles and emergence of pathogens.</title>
        <authorList>
            <person name="Haridas S."/>
            <person name="Albert R."/>
            <person name="Binder M."/>
            <person name="Bloem J."/>
            <person name="Labutti K."/>
            <person name="Salamov A."/>
            <person name="Andreopoulos B."/>
            <person name="Baker S."/>
            <person name="Barry K."/>
            <person name="Bills G."/>
            <person name="Bluhm B."/>
            <person name="Cannon C."/>
            <person name="Castanera R."/>
            <person name="Culley D."/>
            <person name="Daum C."/>
            <person name="Ezra D."/>
            <person name="Gonzalez J."/>
            <person name="Henrissat B."/>
            <person name="Kuo A."/>
            <person name="Liang C."/>
            <person name="Lipzen A."/>
            <person name="Lutzoni F."/>
            <person name="Magnuson J."/>
            <person name="Mondo S."/>
            <person name="Nolan M."/>
            <person name="Ohm R."/>
            <person name="Pangilinan J."/>
            <person name="Park H.-J."/>
            <person name="Ramirez L."/>
            <person name="Alfaro M."/>
            <person name="Sun H."/>
            <person name="Tritt A."/>
            <person name="Yoshinaga Y."/>
            <person name="Zwiers L.-H."/>
            <person name="Turgeon B."/>
            <person name="Goodwin S."/>
            <person name="Spatafora J."/>
            <person name="Crous P."/>
            <person name="Grigoriev I."/>
        </authorList>
    </citation>
    <scope>NUCLEOTIDE SEQUENCE</scope>
    <source>
        <strain evidence="9">CBS 109.77</strain>
    </source>
</reference>
<proteinExistence type="predicted"/>
<keyword evidence="10" id="KW-1185">Reference proteome</keyword>
<keyword evidence="4 8" id="KW-1133">Transmembrane helix</keyword>
<evidence type="ECO:0008006" key="11">
    <source>
        <dbReference type="Google" id="ProtNLM"/>
    </source>
</evidence>
<gene>
    <name evidence="9" type="ORF">K505DRAFT_287965</name>
</gene>
<feature type="compositionally biased region" description="Polar residues" evidence="7">
    <location>
        <begin position="336"/>
        <end position="367"/>
    </location>
</feature>
<evidence type="ECO:0000256" key="3">
    <source>
        <dbReference type="ARBA" id="ARBA00022824"/>
    </source>
</evidence>
<evidence type="ECO:0000256" key="7">
    <source>
        <dbReference type="SAM" id="MobiDB-lite"/>
    </source>
</evidence>
<dbReference type="OrthoDB" id="3990054at2759"/>
<feature type="non-terminal residue" evidence="9">
    <location>
        <position position="404"/>
    </location>
</feature>
<dbReference type="PANTHER" id="PTHR21212:SF0">
    <property type="entry name" value="SEIPIN"/>
    <property type="match status" value="1"/>
</dbReference>
<evidence type="ECO:0000256" key="2">
    <source>
        <dbReference type="ARBA" id="ARBA00022692"/>
    </source>
</evidence>
<protein>
    <recommendedName>
        <fullName evidence="11">Adipose-regulatory protein-domain-containing protein</fullName>
    </recommendedName>
</protein>
<dbReference type="InterPro" id="IPR009617">
    <property type="entry name" value="Seipin"/>
</dbReference>
<keyword evidence="6 8" id="KW-0472">Membrane</keyword>
<sequence length="404" mass="45226">MDNSHADYKEGRAISTRAKDILLAPLRLALSPTLLRTYLRTFLILLTSTTLFAIAIVAYTSFYVAYIPVQGISVPVYLHFDTSTPAHGNDGAAGRRFPYGVADVKGLVARQKYDVGVEIELPRSDRNLAAGNWMVGVEVRGPGSTVGEEVRKGLLEWEGEEDFSRGKQRARMPVPGVGRPAVLARSRRPALLTYRSWVTEHAYRTLRLPLYVLGWGQESETLSVLLLESVEFERGWRSIPTSLRLEVRSATPLEIYRVKVLFVARLEGLRWVMYTHRLASFVVFTSLFWGVEMGVVLLTWGYFTLLFGAGRANEEEAASREKSFIKSEPDMMGATTPKTEPSSAPSTPRSDTSRTFPTLSNQQSLHYSSGEAGKIKREQDREEKLSLEDVPLRTEAEADDEDDD</sequence>
<dbReference type="Proteomes" id="UP000799757">
    <property type="component" value="Unassembled WGS sequence"/>
</dbReference>
<dbReference type="PANTHER" id="PTHR21212">
    <property type="entry name" value="BERNARDINELLI-SEIP CONGENITAL LIPODYSTROPHY 2 HOMOLOG BSCL2 PROTEIN"/>
    <property type="match status" value="1"/>
</dbReference>
<evidence type="ECO:0000313" key="10">
    <source>
        <dbReference type="Proteomes" id="UP000799757"/>
    </source>
</evidence>
<accession>A0A6A6WU56</accession>
<feature type="compositionally biased region" description="Basic and acidic residues" evidence="7">
    <location>
        <begin position="373"/>
        <end position="396"/>
    </location>
</feature>
<name>A0A6A6WU56_9PLEO</name>
<evidence type="ECO:0000313" key="9">
    <source>
        <dbReference type="EMBL" id="KAF2787438.1"/>
    </source>
</evidence>
<feature type="transmembrane region" description="Helical" evidence="8">
    <location>
        <begin position="278"/>
        <end position="303"/>
    </location>
</feature>
<dbReference type="GO" id="GO:0005789">
    <property type="term" value="C:endoplasmic reticulum membrane"/>
    <property type="evidence" value="ECO:0007669"/>
    <property type="project" value="UniProtKB-SubCell"/>
</dbReference>
<comment type="subcellular location">
    <subcellularLocation>
        <location evidence="1">Endoplasmic reticulum membrane</location>
        <topology evidence="1">Multi-pass membrane protein</topology>
    </subcellularLocation>
</comment>
<evidence type="ECO:0000256" key="4">
    <source>
        <dbReference type="ARBA" id="ARBA00022989"/>
    </source>
</evidence>
<dbReference type="AlphaFoldDB" id="A0A6A6WU56"/>
<evidence type="ECO:0000256" key="5">
    <source>
        <dbReference type="ARBA" id="ARBA00023098"/>
    </source>
</evidence>
<feature type="region of interest" description="Disordered" evidence="7">
    <location>
        <begin position="318"/>
        <end position="404"/>
    </location>
</feature>
<keyword evidence="2 8" id="KW-0812">Transmembrane</keyword>
<organism evidence="9 10">
    <name type="scientific">Melanomma pulvis-pyrius CBS 109.77</name>
    <dbReference type="NCBI Taxonomy" id="1314802"/>
    <lineage>
        <taxon>Eukaryota</taxon>
        <taxon>Fungi</taxon>
        <taxon>Dikarya</taxon>
        <taxon>Ascomycota</taxon>
        <taxon>Pezizomycotina</taxon>
        <taxon>Dothideomycetes</taxon>
        <taxon>Pleosporomycetidae</taxon>
        <taxon>Pleosporales</taxon>
        <taxon>Melanommataceae</taxon>
        <taxon>Melanomma</taxon>
    </lineage>
</organism>
<feature type="compositionally biased region" description="Basic and acidic residues" evidence="7">
    <location>
        <begin position="318"/>
        <end position="329"/>
    </location>
</feature>
<dbReference type="EMBL" id="MU002320">
    <property type="protein sequence ID" value="KAF2787438.1"/>
    <property type="molecule type" value="Genomic_DNA"/>
</dbReference>
<evidence type="ECO:0000256" key="8">
    <source>
        <dbReference type="SAM" id="Phobius"/>
    </source>
</evidence>
<dbReference type="Pfam" id="PF06775">
    <property type="entry name" value="Seipin"/>
    <property type="match status" value="1"/>
</dbReference>
<feature type="transmembrane region" description="Helical" evidence="8">
    <location>
        <begin position="42"/>
        <end position="66"/>
    </location>
</feature>
<evidence type="ECO:0000256" key="6">
    <source>
        <dbReference type="ARBA" id="ARBA00023136"/>
    </source>
</evidence>